<dbReference type="Pfam" id="PF13844">
    <property type="entry name" value="Glyco_transf_41"/>
    <property type="match status" value="1"/>
</dbReference>
<dbReference type="Gene3D" id="3.40.50.2000">
    <property type="entry name" value="Glycogen Phosphorylase B"/>
    <property type="match status" value="1"/>
</dbReference>
<proteinExistence type="predicted"/>
<evidence type="ECO:0000256" key="1">
    <source>
        <dbReference type="ARBA" id="ARBA00004922"/>
    </source>
</evidence>
<sequence length="45" mass="4808">FFAVETLASRVASSQLHAVGCPELAATTREEYVDIASKLGLDVEL</sequence>
<evidence type="ECO:0000313" key="6">
    <source>
        <dbReference type="Proteomes" id="UP000887565"/>
    </source>
</evidence>
<dbReference type="GO" id="GO:0016740">
    <property type="term" value="F:transferase activity"/>
    <property type="evidence" value="ECO:0007669"/>
    <property type="project" value="UniProtKB-KW"/>
</dbReference>
<feature type="domain" description="O-GlcNAc transferase C-terminal" evidence="5">
    <location>
        <begin position="3"/>
        <end position="44"/>
    </location>
</feature>
<comment type="pathway">
    <text evidence="1">Protein modification; protein glycosylation.</text>
</comment>
<dbReference type="WBParaSite" id="nRc.2.0.1.t02270-RA">
    <property type="protein sequence ID" value="nRc.2.0.1.t02270-RA"/>
    <property type="gene ID" value="nRc.2.0.1.g02270"/>
</dbReference>
<evidence type="ECO:0000256" key="3">
    <source>
        <dbReference type="ARBA" id="ARBA00022737"/>
    </source>
</evidence>
<evidence type="ECO:0000256" key="2">
    <source>
        <dbReference type="ARBA" id="ARBA00022679"/>
    </source>
</evidence>
<evidence type="ECO:0000259" key="5">
    <source>
        <dbReference type="Pfam" id="PF13844"/>
    </source>
</evidence>
<organism evidence="6 7">
    <name type="scientific">Romanomermis culicivorax</name>
    <name type="common">Nematode worm</name>
    <dbReference type="NCBI Taxonomy" id="13658"/>
    <lineage>
        <taxon>Eukaryota</taxon>
        <taxon>Metazoa</taxon>
        <taxon>Ecdysozoa</taxon>
        <taxon>Nematoda</taxon>
        <taxon>Enoplea</taxon>
        <taxon>Dorylaimia</taxon>
        <taxon>Mermithida</taxon>
        <taxon>Mermithoidea</taxon>
        <taxon>Mermithidae</taxon>
        <taxon>Romanomermis</taxon>
    </lineage>
</organism>
<keyword evidence="3" id="KW-0677">Repeat</keyword>
<protein>
    <submittedName>
        <fullName evidence="7">O-GlcNAc transferase C-terminal domain-containing protein</fullName>
    </submittedName>
</protein>
<accession>A0A915HLB3</accession>
<reference evidence="7" key="1">
    <citation type="submission" date="2022-11" db="UniProtKB">
        <authorList>
            <consortium name="WormBaseParasite"/>
        </authorList>
    </citation>
    <scope>IDENTIFICATION</scope>
</reference>
<evidence type="ECO:0000256" key="4">
    <source>
        <dbReference type="ARBA" id="ARBA00022803"/>
    </source>
</evidence>
<name>A0A915HLB3_ROMCU</name>
<keyword evidence="2" id="KW-0808">Transferase</keyword>
<dbReference type="Proteomes" id="UP000887565">
    <property type="component" value="Unplaced"/>
</dbReference>
<evidence type="ECO:0000313" key="7">
    <source>
        <dbReference type="WBParaSite" id="nRc.2.0.1.t02270-RA"/>
    </source>
</evidence>
<keyword evidence="6" id="KW-1185">Reference proteome</keyword>
<keyword evidence="4" id="KW-0802">TPR repeat</keyword>
<dbReference type="AlphaFoldDB" id="A0A915HLB3"/>
<dbReference type="InterPro" id="IPR029489">
    <property type="entry name" value="OGT/SEC/SPY_C"/>
</dbReference>